<dbReference type="InterPro" id="IPR034660">
    <property type="entry name" value="DinB/YfiT-like"/>
</dbReference>
<protein>
    <submittedName>
        <fullName evidence="3">Maleylpyruvate isomerase family mycothiol-dependent enzyme</fullName>
    </submittedName>
</protein>
<dbReference type="EMBL" id="JAAXLS010000012">
    <property type="protein sequence ID" value="NKQ55083.1"/>
    <property type="molecule type" value="Genomic_DNA"/>
</dbReference>
<accession>A0ABX1J5J9</accession>
<evidence type="ECO:0000259" key="2">
    <source>
        <dbReference type="Pfam" id="PF11716"/>
    </source>
</evidence>
<name>A0ABX1J5J9_9PSEU</name>
<dbReference type="SUPFAM" id="SSF109854">
    <property type="entry name" value="DinB/YfiT-like putative metalloenzymes"/>
    <property type="match status" value="1"/>
</dbReference>
<dbReference type="Pfam" id="PF11716">
    <property type="entry name" value="MDMPI_N"/>
    <property type="match status" value="1"/>
</dbReference>
<gene>
    <name evidence="3" type="ORF">HFP15_19565</name>
</gene>
<dbReference type="InterPro" id="IPR024344">
    <property type="entry name" value="MDMPI_metal-binding"/>
</dbReference>
<comment type="caution">
    <text evidence="3">The sequence shown here is derived from an EMBL/GenBank/DDBJ whole genome shotgun (WGS) entry which is preliminary data.</text>
</comment>
<dbReference type="InterPro" id="IPR010872">
    <property type="entry name" value="MDMPI_C-term_domain"/>
</dbReference>
<reference evidence="3 4" key="1">
    <citation type="submission" date="2020-04" db="EMBL/GenBank/DDBJ databases">
        <title>Novel species.</title>
        <authorList>
            <person name="Teo W.F.A."/>
            <person name="Lipun K."/>
            <person name="Srisuk N."/>
            <person name="Duangmal K."/>
        </authorList>
    </citation>
    <scope>NUCLEOTIDE SEQUENCE [LARGE SCALE GENOMIC DNA]</scope>
    <source>
        <strain evidence="3 4">K13G38</strain>
    </source>
</reference>
<dbReference type="PANTHER" id="PTHR40758">
    <property type="entry name" value="CONSERVED PROTEIN"/>
    <property type="match status" value="1"/>
</dbReference>
<dbReference type="GO" id="GO:0016853">
    <property type="term" value="F:isomerase activity"/>
    <property type="evidence" value="ECO:0007669"/>
    <property type="project" value="UniProtKB-KW"/>
</dbReference>
<keyword evidence="3" id="KW-0413">Isomerase</keyword>
<evidence type="ECO:0000259" key="1">
    <source>
        <dbReference type="Pfam" id="PF07398"/>
    </source>
</evidence>
<dbReference type="InterPro" id="IPR017517">
    <property type="entry name" value="Maleyloyr_isom"/>
</dbReference>
<dbReference type="RefSeq" id="WP_168517662.1">
    <property type="nucleotide sequence ID" value="NZ_JAAXLS010000012.1"/>
</dbReference>
<keyword evidence="4" id="KW-1185">Reference proteome</keyword>
<dbReference type="PANTHER" id="PTHR40758:SF1">
    <property type="entry name" value="CONSERVED PROTEIN"/>
    <property type="match status" value="1"/>
</dbReference>
<organism evidence="3 4">
    <name type="scientific">Amycolatopsis acididurans</name>
    <dbReference type="NCBI Taxonomy" id="2724524"/>
    <lineage>
        <taxon>Bacteria</taxon>
        <taxon>Bacillati</taxon>
        <taxon>Actinomycetota</taxon>
        <taxon>Actinomycetes</taxon>
        <taxon>Pseudonocardiales</taxon>
        <taxon>Pseudonocardiaceae</taxon>
        <taxon>Amycolatopsis</taxon>
    </lineage>
</organism>
<evidence type="ECO:0000313" key="3">
    <source>
        <dbReference type="EMBL" id="NKQ55083.1"/>
    </source>
</evidence>
<evidence type="ECO:0000313" key="4">
    <source>
        <dbReference type="Proteomes" id="UP000715441"/>
    </source>
</evidence>
<dbReference type="NCBIfam" id="TIGR03083">
    <property type="entry name" value="maleylpyruvate isomerase family mycothiol-dependent enzyme"/>
    <property type="match status" value="1"/>
</dbReference>
<dbReference type="Pfam" id="PF07398">
    <property type="entry name" value="MDMPI_C"/>
    <property type="match status" value="1"/>
</dbReference>
<dbReference type="Proteomes" id="UP000715441">
    <property type="component" value="Unassembled WGS sequence"/>
</dbReference>
<proteinExistence type="predicted"/>
<feature type="domain" description="Mycothiol-dependent maleylpyruvate isomerase metal-binding" evidence="2">
    <location>
        <begin position="8"/>
        <end position="127"/>
    </location>
</feature>
<sequence>MRHADFLTAIGKQCDSLRAAALTAGPDAEVPSCPGWTVSRLVAHLARVQSWVRKSLADPSGRDVKADRPPQAWDELLPWWDEQRTEMIEGLTDPDVPAWLPFTRYPQVTGSWARRQAHEAAIHRLDAELACGPAPSLLFDSEFAADGIDELLAWLVPTRGDWSQSRAAGSVVVHAADAGRTWTVVLEPGSAPRVEDGGLDGDVVIAGTADAVYRRVWRRPSEAKVTGNTALLEPLAGP</sequence>
<feature type="domain" description="MDMPI C-terminal" evidence="1">
    <location>
        <begin position="142"/>
        <end position="233"/>
    </location>
</feature>